<evidence type="ECO:0000256" key="1">
    <source>
        <dbReference type="SAM" id="MobiDB-lite"/>
    </source>
</evidence>
<dbReference type="EMBL" id="CP136898">
    <property type="protein sequence ID" value="WOL19383.1"/>
    <property type="molecule type" value="Genomic_DNA"/>
</dbReference>
<dbReference type="AlphaFoldDB" id="A0AAQ3L257"/>
<proteinExistence type="predicted"/>
<dbReference type="SUPFAM" id="SSF53098">
    <property type="entry name" value="Ribonuclease H-like"/>
    <property type="match status" value="1"/>
</dbReference>
<reference evidence="3 4" key="1">
    <citation type="submission" date="2023-10" db="EMBL/GenBank/DDBJ databases">
        <title>Chromosome-scale genome assembly provides insights into flower coloration mechanisms of Canna indica.</title>
        <authorList>
            <person name="Li C."/>
        </authorList>
    </citation>
    <scope>NUCLEOTIDE SEQUENCE [LARGE SCALE GENOMIC DNA]</scope>
    <source>
        <tissue evidence="3">Flower</tissue>
    </source>
</reference>
<gene>
    <name evidence="3" type="ORF">Cni_G28181</name>
</gene>
<feature type="compositionally biased region" description="Basic residues" evidence="1">
    <location>
        <begin position="191"/>
        <end position="201"/>
    </location>
</feature>
<evidence type="ECO:0000259" key="2">
    <source>
        <dbReference type="Pfam" id="PF05699"/>
    </source>
</evidence>
<dbReference type="InterPro" id="IPR047259">
    <property type="entry name" value="QUIRKY-like"/>
</dbReference>
<name>A0AAQ3L257_9LILI</name>
<dbReference type="PANTHER" id="PTHR31425:SF36">
    <property type="entry name" value="PROTEIN QUIRKY"/>
    <property type="match status" value="1"/>
</dbReference>
<accession>A0AAQ3L257</accession>
<evidence type="ECO:0000313" key="4">
    <source>
        <dbReference type="Proteomes" id="UP001327560"/>
    </source>
</evidence>
<feature type="domain" description="HAT C-terminal dimerisation" evidence="2">
    <location>
        <begin position="1"/>
        <end position="48"/>
    </location>
</feature>
<sequence length="314" mass="34095">MVRNVLAIPVSTVAYEYVFSTGGRVLDHFRSFLSPKMIEALICAQNWLSSRHFKVDEEFDQFESTDKIISVLVPTNIVVETQIPAPPAVVVVEESPPPTSNMHADIVAPPSPEPTSLELYPSKRPRVSRRSLSRDYGPLVIIGRFVSSSEFVDHASSMAYDLVEPMHYLFVNVVKARGLCPCESPHVKIKAGMHSRGHSRRGTAAEATRSGTRRNDYVGRGSVNQRCSVARLRIGVDGLGGVEAERAATSGVKGGYHVPHEAVHVCNDFQPTAKQLWKPVVGVLELGILGARGLLPMKMKGSGDGVAARGSTDT</sequence>
<dbReference type="GO" id="GO:0046983">
    <property type="term" value="F:protein dimerization activity"/>
    <property type="evidence" value="ECO:0007669"/>
    <property type="project" value="InterPro"/>
</dbReference>
<keyword evidence="4" id="KW-1185">Reference proteome</keyword>
<dbReference type="Proteomes" id="UP001327560">
    <property type="component" value="Chromosome 9"/>
</dbReference>
<evidence type="ECO:0000313" key="3">
    <source>
        <dbReference type="EMBL" id="WOL19383.1"/>
    </source>
</evidence>
<dbReference type="InterPro" id="IPR012337">
    <property type="entry name" value="RNaseH-like_sf"/>
</dbReference>
<dbReference type="PANTHER" id="PTHR31425">
    <property type="entry name" value="PHOSPHORIBOSYLANTHRANILATE TRANSFERASE ISOFORM 1"/>
    <property type="match status" value="1"/>
</dbReference>
<feature type="region of interest" description="Disordered" evidence="1">
    <location>
        <begin position="191"/>
        <end position="218"/>
    </location>
</feature>
<dbReference type="InterPro" id="IPR008906">
    <property type="entry name" value="HATC_C_dom"/>
</dbReference>
<organism evidence="3 4">
    <name type="scientific">Canna indica</name>
    <name type="common">Indian-shot</name>
    <dbReference type="NCBI Taxonomy" id="4628"/>
    <lineage>
        <taxon>Eukaryota</taxon>
        <taxon>Viridiplantae</taxon>
        <taxon>Streptophyta</taxon>
        <taxon>Embryophyta</taxon>
        <taxon>Tracheophyta</taxon>
        <taxon>Spermatophyta</taxon>
        <taxon>Magnoliopsida</taxon>
        <taxon>Liliopsida</taxon>
        <taxon>Zingiberales</taxon>
        <taxon>Cannaceae</taxon>
        <taxon>Canna</taxon>
    </lineage>
</organism>
<protein>
    <submittedName>
        <fullName evidence="3">Protein QUIRKY-like</fullName>
    </submittedName>
</protein>
<dbReference type="Pfam" id="PF05699">
    <property type="entry name" value="Dimer_Tnp_hAT"/>
    <property type="match status" value="1"/>
</dbReference>